<dbReference type="Proteomes" id="UP000320672">
    <property type="component" value="Chromosome"/>
</dbReference>
<accession>A0A517M9L5</accession>
<gene>
    <name evidence="1" type="ORF">FF011L_03160</name>
</gene>
<sequence length="425" mass="46920">MDSLKDVFLTGLVILVFTTQDFAVDAAGMDDGGQIGCDASVCDGSNVSWPRMYTSKLADAWGLTISGHLQQGTTTNSGNPINPPSGSGNMPATLFNYRNDEYMLNQMAWTVARKADNGGSGWDVGGQIDFVYGTDYIFLQSRGLETDGDFLNRWNSSNGSGVGGNGLMGLALPQLYLEVAYNDLTFTLGHFYEPLGYERPVPTENFYYSTSYGHNFGFETSQVTGAMVDWQANDQWTFTGGAHRGMLNWEDNNNDLNAFAGFTYIPAGKQESLQFLFDIGKEDDAGTAYRYLHSITFSKEIGNSWSYVIHSDFGAEQHAAADGGMAYWYNVVQWLAYQIDDHWAMGVRYEWFDDIDGAAVSPTPGPGVYHDITLGLNYKPNKSVIVRPEIRWDWFDSDTGVGPGPFANGTKRNQFMAAVDMTLSF</sequence>
<dbReference type="EMBL" id="CP036262">
    <property type="protein sequence ID" value="QDS91586.1"/>
    <property type="molecule type" value="Genomic_DNA"/>
</dbReference>
<evidence type="ECO:0008006" key="3">
    <source>
        <dbReference type="Google" id="ProtNLM"/>
    </source>
</evidence>
<dbReference type="InterPro" id="IPR011486">
    <property type="entry name" value="BBP2"/>
</dbReference>
<evidence type="ECO:0000313" key="1">
    <source>
        <dbReference type="EMBL" id="QDS91586.1"/>
    </source>
</evidence>
<name>A0A517M9L5_9BACT</name>
<dbReference type="SUPFAM" id="SSF56935">
    <property type="entry name" value="Porins"/>
    <property type="match status" value="1"/>
</dbReference>
<dbReference type="RefSeq" id="WP_218932941.1">
    <property type="nucleotide sequence ID" value="NZ_CP036262.1"/>
</dbReference>
<dbReference type="KEGG" id="rml:FF011L_03160"/>
<organism evidence="1 2">
    <name type="scientific">Roseimaritima multifibrata</name>
    <dbReference type="NCBI Taxonomy" id="1930274"/>
    <lineage>
        <taxon>Bacteria</taxon>
        <taxon>Pseudomonadati</taxon>
        <taxon>Planctomycetota</taxon>
        <taxon>Planctomycetia</taxon>
        <taxon>Pirellulales</taxon>
        <taxon>Pirellulaceae</taxon>
        <taxon>Roseimaritima</taxon>
    </lineage>
</organism>
<dbReference type="Gene3D" id="2.40.160.10">
    <property type="entry name" value="Porin"/>
    <property type="match status" value="1"/>
</dbReference>
<keyword evidence="2" id="KW-1185">Reference proteome</keyword>
<dbReference type="InterPro" id="IPR023614">
    <property type="entry name" value="Porin_dom_sf"/>
</dbReference>
<reference evidence="1 2" key="1">
    <citation type="submission" date="2019-02" db="EMBL/GenBank/DDBJ databases">
        <title>Deep-cultivation of Planctomycetes and their phenomic and genomic characterization uncovers novel biology.</title>
        <authorList>
            <person name="Wiegand S."/>
            <person name="Jogler M."/>
            <person name="Boedeker C."/>
            <person name="Pinto D."/>
            <person name="Vollmers J."/>
            <person name="Rivas-Marin E."/>
            <person name="Kohn T."/>
            <person name="Peeters S.H."/>
            <person name="Heuer A."/>
            <person name="Rast P."/>
            <person name="Oberbeckmann S."/>
            <person name="Bunk B."/>
            <person name="Jeske O."/>
            <person name="Meyerdierks A."/>
            <person name="Storesund J.E."/>
            <person name="Kallscheuer N."/>
            <person name="Luecker S."/>
            <person name="Lage O.M."/>
            <person name="Pohl T."/>
            <person name="Merkel B.J."/>
            <person name="Hornburger P."/>
            <person name="Mueller R.-W."/>
            <person name="Bruemmer F."/>
            <person name="Labrenz M."/>
            <person name="Spormann A.M."/>
            <person name="Op den Camp H."/>
            <person name="Overmann J."/>
            <person name="Amann R."/>
            <person name="Jetten M.S.M."/>
            <person name="Mascher T."/>
            <person name="Medema M.H."/>
            <person name="Devos D.P."/>
            <person name="Kaster A.-K."/>
            <person name="Ovreas L."/>
            <person name="Rohde M."/>
            <person name="Galperin M.Y."/>
            <person name="Jogler C."/>
        </authorList>
    </citation>
    <scope>NUCLEOTIDE SEQUENCE [LARGE SCALE GENOMIC DNA]</scope>
    <source>
        <strain evidence="1 2">FF011L</strain>
    </source>
</reference>
<dbReference type="AlphaFoldDB" id="A0A517M9L5"/>
<evidence type="ECO:0000313" key="2">
    <source>
        <dbReference type="Proteomes" id="UP000320672"/>
    </source>
</evidence>
<protein>
    <recommendedName>
        <fullName evidence="3">Porin</fullName>
    </recommendedName>
</protein>
<dbReference type="Pfam" id="PF07642">
    <property type="entry name" value="BBP2"/>
    <property type="match status" value="1"/>
</dbReference>
<proteinExistence type="predicted"/>